<accession>A0ABD3W7F9</accession>
<gene>
    <name evidence="2" type="ORF">ACJMK2_041450</name>
</gene>
<evidence type="ECO:0000313" key="3">
    <source>
        <dbReference type="Proteomes" id="UP001634394"/>
    </source>
</evidence>
<reference evidence="2 3" key="1">
    <citation type="submission" date="2024-11" db="EMBL/GenBank/DDBJ databases">
        <title>Chromosome-level genome assembly of the freshwater bivalve Anodonta woodiana.</title>
        <authorList>
            <person name="Chen X."/>
        </authorList>
    </citation>
    <scope>NUCLEOTIDE SEQUENCE [LARGE SCALE GENOMIC DNA]</scope>
    <source>
        <strain evidence="2">MN2024</strain>
        <tissue evidence="2">Gills</tissue>
    </source>
</reference>
<keyword evidence="3" id="KW-1185">Reference proteome</keyword>
<sequence>MCDHHNTILVFLVIVCSNGSIANDHNVPNAVSSIPVAVETRADNFLDDRYLRTRSGFINFIIDKGCSYVSGYVRMKYVQDRRVYRATHNASSDHVDWERNVINAGQHFHVPSEFIKALITCGQNYSMAALFPIDPSKPHDQVQIVGKRHFNGSDNDDRHQDNDYYEDDFGGNHSNNTIWDPFMNRTTNEEFSKNVGRMCTSFCSYVKRRYHLDDIPFKRFSMSWLLDVYKMVMISHVRIEYIHGLVGCGMEYALTALNAPNWLTRFYHFALAMEMYTEQPEPPTRCSKITDIHLQSSQEVSILYT</sequence>
<comment type="caution">
    <text evidence="2">The sequence shown here is derived from an EMBL/GenBank/DDBJ whole genome shotgun (WGS) entry which is preliminary data.</text>
</comment>
<keyword evidence="1" id="KW-0732">Signal</keyword>
<dbReference type="AlphaFoldDB" id="A0ABD3W7F9"/>
<proteinExistence type="predicted"/>
<dbReference type="EMBL" id="JBJQND010000008">
    <property type="protein sequence ID" value="KAL3868672.1"/>
    <property type="molecule type" value="Genomic_DNA"/>
</dbReference>
<organism evidence="2 3">
    <name type="scientific">Sinanodonta woodiana</name>
    <name type="common">Chinese pond mussel</name>
    <name type="synonym">Anodonta woodiana</name>
    <dbReference type="NCBI Taxonomy" id="1069815"/>
    <lineage>
        <taxon>Eukaryota</taxon>
        <taxon>Metazoa</taxon>
        <taxon>Spiralia</taxon>
        <taxon>Lophotrochozoa</taxon>
        <taxon>Mollusca</taxon>
        <taxon>Bivalvia</taxon>
        <taxon>Autobranchia</taxon>
        <taxon>Heteroconchia</taxon>
        <taxon>Palaeoheterodonta</taxon>
        <taxon>Unionida</taxon>
        <taxon>Unionoidea</taxon>
        <taxon>Unionidae</taxon>
        <taxon>Unioninae</taxon>
        <taxon>Sinanodonta</taxon>
    </lineage>
</organism>
<evidence type="ECO:0000313" key="2">
    <source>
        <dbReference type="EMBL" id="KAL3868672.1"/>
    </source>
</evidence>
<protein>
    <submittedName>
        <fullName evidence="2">Uncharacterized protein</fullName>
    </submittedName>
</protein>
<dbReference type="Proteomes" id="UP001634394">
    <property type="component" value="Unassembled WGS sequence"/>
</dbReference>
<evidence type="ECO:0000256" key="1">
    <source>
        <dbReference type="SAM" id="SignalP"/>
    </source>
</evidence>
<feature type="signal peptide" evidence="1">
    <location>
        <begin position="1"/>
        <end position="22"/>
    </location>
</feature>
<feature type="chain" id="PRO_5044749581" evidence="1">
    <location>
        <begin position="23"/>
        <end position="305"/>
    </location>
</feature>
<name>A0ABD3W7F9_SINWO</name>